<evidence type="ECO:0000259" key="4">
    <source>
        <dbReference type="Pfam" id="PF05470"/>
    </source>
</evidence>
<keyword evidence="6" id="KW-1185">Reference proteome</keyword>
<feature type="domain" description="Eukaryotic translation initiation factor 3 subunit C N-terminal" evidence="4">
    <location>
        <begin position="40"/>
        <end position="85"/>
    </location>
</feature>
<name>A0AA39T1K3_ACESA</name>
<evidence type="ECO:0000256" key="2">
    <source>
        <dbReference type="ARBA" id="ARBA00022540"/>
    </source>
</evidence>
<keyword evidence="2" id="KW-0396">Initiation factor</keyword>
<dbReference type="AlphaFoldDB" id="A0AA39T1K3"/>
<proteinExistence type="predicted"/>
<dbReference type="GO" id="GO:0031369">
    <property type="term" value="F:translation initiation factor binding"/>
    <property type="evidence" value="ECO:0007669"/>
    <property type="project" value="InterPro"/>
</dbReference>
<sequence>MVEPDENESQKGADYDGTIRVWGNLVAFVEKIDTEFLRACKALILTHDYLERSGEFKAAAKVALRQVELIYYKPQEVYDAMRKLAELAEDRDNVEKAGEEEFRGTTALCCS</sequence>
<dbReference type="PANTHER" id="PTHR13937:SF0">
    <property type="entry name" value="EUKARYOTIC TRANSLATION INITIATION FACTOR 3 SUBUNIT C-RELATED"/>
    <property type="match status" value="1"/>
</dbReference>
<accession>A0AA39T1K3</accession>
<evidence type="ECO:0000313" key="5">
    <source>
        <dbReference type="EMBL" id="KAK0599990.1"/>
    </source>
</evidence>
<dbReference type="GO" id="GO:0003723">
    <property type="term" value="F:RNA binding"/>
    <property type="evidence" value="ECO:0007669"/>
    <property type="project" value="InterPro"/>
</dbReference>
<organism evidence="5 6">
    <name type="scientific">Acer saccharum</name>
    <name type="common">Sugar maple</name>
    <dbReference type="NCBI Taxonomy" id="4024"/>
    <lineage>
        <taxon>Eukaryota</taxon>
        <taxon>Viridiplantae</taxon>
        <taxon>Streptophyta</taxon>
        <taxon>Embryophyta</taxon>
        <taxon>Tracheophyta</taxon>
        <taxon>Spermatophyta</taxon>
        <taxon>Magnoliopsida</taxon>
        <taxon>eudicotyledons</taxon>
        <taxon>Gunneridae</taxon>
        <taxon>Pentapetalae</taxon>
        <taxon>rosids</taxon>
        <taxon>malvids</taxon>
        <taxon>Sapindales</taxon>
        <taxon>Sapindaceae</taxon>
        <taxon>Hippocastanoideae</taxon>
        <taxon>Acereae</taxon>
        <taxon>Acer</taxon>
    </lineage>
</organism>
<evidence type="ECO:0000313" key="6">
    <source>
        <dbReference type="Proteomes" id="UP001168877"/>
    </source>
</evidence>
<comment type="caution">
    <text evidence="5">The sequence shown here is derived from an EMBL/GenBank/DDBJ whole genome shotgun (WGS) entry which is preliminary data.</text>
</comment>
<reference evidence="5" key="2">
    <citation type="submission" date="2023-06" db="EMBL/GenBank/DDBJ databases">
        <authorList>
            <person name="Swenson N.G."/>
            <person name="Wegrzyn J.L."/>
            <person name="Mcevoy S.L."/>
        </authorList>
    </citation>
    <scope>NUCLEOTIDE SEQUENCE</scope>
    <source>
        <strain evidence="5">NS2018</strain>
        <tissue evidence="5">Leaf</tissue>
    </source>
</reference>
<dbReference type="PANTHER" id="PTHR13937">
    <property type="entry name" value="EUKARYOTIC TRANSLATION INITATION FACTOR 3, SUBUNIT 8 EIF3S8 -RELATED"/>
    <property type="match status" value="1"/>
</dbReference>
<dbReference type="Pfam" id="PF05470">
    <property type="entry name" value="eIF-3c_N"/>
    <property type="match status" value="1"/>
</dbReference>
<dbReference type="InterPro" id="IPR008905">
    <property type="entry name" value="EIF3C_N_dom"/>
</dbReference>
<evidence type="ECO:0000256" key="3">
    <source>
        <dbReference type="ARBA" id="ARBA00022917"/>
    </source>
</evidence>
<protein>
    <recommendedName>
        <fullName evidence="4">Eukaryotic translation initiation factor 3 subunit C N-terminal domain-containing protein</fullName>
    </recommendedName>
</protein>
<gene>
    <name evidence="5" type="ORF">LWI29_010497</name>
</gene>
<keyword evidence="1" id="KW-0963">Cytoplasm</keyword>
<dbReference type="EMBL" id="JAUESC010000003">
    <property type="protein sequence ID" value="KAK0599990.1"/>
    <property type="molecule type" value="Genomic_DNA"/>
</dbReference>
<dbReference type="GO" id="GO:0003743">
    <property type="term" value="F:translation initiation factor activity"/>
    <property type="evidence" value="ECO:0007669"/>
    <property type="project" value="UniProtKB-KW"/>
</dbReference>
<dbReference type="Proteomes" id="UP001168877">
    <property type="component" value="Unassembled WGS sequence"/>
</dbReference>
<reference evidence="5" key="1">
    <citation type="journal article" date="2022" name="Plant J.">
        <title>Strategies of tolerance reflected in two North American maple genomes.</title>
        <authorList>
            <person name="McEvoy S.L."/>
            <person name="Sezen U.U."/>
            <person name="Trouern-Trend A."/>
            <person name="McMahon S.M."/>
            <person name="Schaberg P.G."/>
            <person name="Yang J."/>
            <person name="Wegrzyn J.L."/>
            <person name="Swenson N.G."/>
        </authorList>
    </citation>
    <scope>NUCLEOTIDE SEQUENCE</scope>
    <source>
        <strain evidence="5">NS2018</strain>
    </source>
</reference>
<evidence type="ECO:0000256" key="1">
    <source>
        <dbReference type="ARBA" id="ARBA00022490"/>
    </source>
</evidence>
<dbReference type="InterPro" id="IPR027516">
    <property type="entry name" value="EIF3C"/>
</dbReference>
<dbReference type="GO" id="GO:0005852">
    <property type="term" value="C:eukaryotic translation initiation factor 3 complex"/>
    <property type="evidence" value="ECO:0007669"/>
    <property type="project" value="InterPro"/>
</dbReference>
<keyword evidence="3" id="KW-0648">Protein biosynthesis</keyword>